<proteinExistence type="predicted"/>
<accession>A0ACD5YB16</accession>
<evidence type="ECO:0000313" key="2">
    <source>
        <dbReference type="Proteomes" id="UP001732700"/>
    </source>
</evidence>
<sequence>MPMYPLHVYAVLLLLSSPFSPLLLCASDDRLLPGKPLSPGSVLISKDGVFVLGFFSPSNSTNNHSYIGIWYNNIPEFTVVWVSNRAAPITDLSSANLAVTSSSDLVLSESNGHVVWTTNNVINSSSAAAISAEATLDCTGNFILRSLDDSTVIWQSLDHPTDTLLPGMNFRLSHKIHPLQQLVSWKSQHDPSPGDFSYSADPDNFLQSFIWHGSRPHRRIPVWTNYLFRLSYMNRFNSTIDMALHHAGDEVYMSFGMPTGSFVVLVRMEIDYLGKVNILTWEYNMSVWQVLYTPPEHVCNTYGYCGPYGYCDNTETVPVCKCFDGFEPRDDKGWISGRFSQGCRRKEVLRCTHGDGFLTFPGMKVPDKFLHVRGRSFEECVEECSSNCSCAAYAYSRMSNMYIDGDETRCLLWMGDLIDMENSTHGGENLYVRTNRVRGSKRMINPLEIVLPTVSSLLMLICMRLIWICGYKGSRGSKNMWRRMILGDTGSFNELADRDTEFPILRFREIASATNNFSESSILGQGGFGNVYKGMLVDGTEIAVKRLRAGSVQGAVEFKNEIVLIAKLQHRNLVKLLGCCIHKEEKLLIYEYLPNKSLDAFIFNDTRKSLLNWPIRFKIIRGVARGLLYLHQDSRLMMIHRDLKASNVLLDAEMSPKISDFGTARIFGVNERQEYTNRVVGTFGYMSPEYALEGTISVKSDVYSFGVLLLEIVSGLKVGTTGLKPRSHNLIDYAWSLWKDGKMLNLIDPSIVDGCCIDEALRCIGIGLLSVQDNPEARPLMSWVVSSLDNKAVQLPHPKEPLCSAYRNRGTDGAAGESQVNEMSLANLHGR</sequence>
<keyword evidence="2" id="KW-1185">Reference proteome</keyword>
<dbReference type="Proteomes" id="UP001732700">
    <property type="component" value="Chromosome 5D"/>
</dbReference>
<dbReference type="EnsemblPlants" id="AVESA.00010b.r2.5DG0940580.1">
    <property type="protein sequence ID" value="AVESA.00010b.r2.5DG0940580.1.CDS"/>
    <property type="gene ID" value="AVESA.00010b.r2.5DG0940580"/>
</dbReference>
<evidence type="ECO:0000313" key="1">
    <source>
        <dbReference type="EnsemblPlants" id="AVESA.00010b.r2.5DG0940580.1.CDS"/>
    </source>
</evidence>
<reference evidence="1" key="2">
    <citation type="submission" date="2025-09" db="UniProtKB">
        <authorList>
            <consortium name="EnsemblPlants"/>
        </authorList>
    </citation>
    <scope>IDENTIFICATION</scope>
</reference>
<reference evidence="1" key="1">
    <citation type="submission" date="2021-05" db="EMBL/GenBank/DDBJ databases">
        <authorList>
            <person name="Scholz U."/>
            <person name="Mascher M."/>
            <person name="Fiebig A."/>
        </authorList>
    </citation>
    <scope>NUCLEOTIDE SEQUENCE [LARGE SCALE GENOMIC DNA]</scope>
</reference>
<protein>
    <submittedName>
        <fullName evidence="1">Uncharacterized protein</fullName>
    </submittedName>
</protein>
<organism evidence="1 2">
    <name type="scientific">Avena sativa</name>
    <name type="common">Oat</name>
    <dbReference type="NCBI Taxonomy" id="4498"/>
    <lineage>
        <taxon>Eukaryota</taxon>
        <taxon>Viridiplantae</taxon>
        <taxon>Streptophyta</taxon>
        <taxon>Embryophyta</taxon>
        <taxon>Tracheophyta</taxon>
        <taxon>Spermatophyta</taxon>
        <taxon>Magnoliopsida</taxon>
        <taxon>Liliopsida</taxon>
        <taxon>Poales</taxon>
        <taxon>Poaceae</taxon>
        <taxon>BOP clade</taxon>
        <taxon>Pooideae</taxon>
        <taxon>Poodae</taxon>
        <taxon>Poeae</taxon>
        <taxon>Poeae Chloroplast Group 1 (Aveneae type)</taxon>
        <taxon>Aveninae</taxon>
        <taxon>Avena</taxon>
    </lineage>
</organism>
<name>A0ACD5YB16_AVESA</name>